<dbReference type="EMBL" id="CAJNNV010031294">
    <property type="protein sequence ID" value="CAE8635492.1"/>
    <property type="molecule type" value="Genomic_DNA"/>
</dbReference>
<dbReference type="OrthoDB" id="10420343at2759"/>
<dbReference type="AlphaFoldDB" id="A0A813HD82"/>
<feature type="non-terminal residue" evidence="1">
    <location>
        <position position="1"/>
    </location>
</feature>
<accession>A0A813HD82</accession>
<dbReference type="Proteomes" id="UP000654075">
    <property type="component" value="Unassembled WGS sequence"/>
</dbReference>
<comment type="caution">
    <text evidence="1">The sequence shown here is derived from an EMBL/GenBank/DDBJ whole genome shotgun (WGS) entry which is preliminary data.</text>
</comment>
<protein>
    <submittedName>
        <fullName evidence="1">Uncharacterized protein</fullName>
    </submittedName>
</protein>
<proteinExistence type="predicted"/>
<organism evidence="1 2">
    <name type="scientific">Polarella glacialis</name>
    <name type="common">Dinoflagellate</name>
    <dbReference type="NCBI Taxonomy" id="89957"/>
    <lineage>
        <taxon>Eukaryota</taxon>
        <taxon>Sar</taxon>
        <taxon>Alveolata</taxon>
        <taxon>Dinophyceae</taxon>
        <taxon>Suessiales</taxon>
        <taxon>Suessiaceae</taxon>
        <taxon>Polarella</taxon>
    </lineage>
</organism>
<evidence type="ECO:0000313" key="2">
    <source>
        <dbReference type="Proteomes" id="UP000654075"/>
    </source>
</evidence>
<gene>
    <name evidence="1" type="ORF">PGLA1383_LOCUS51087</name>
</gene>
<name>A0A813HD82_POLGL</name>
<evidence type="ECO:0000313" key="1">
    <source>
        <dbReference type="EMBL" id="CAE8635492.1"/>
    </source>
</evidence>
<reference evidence="1" key="1">
    <citation type="submission" date="2021-02" db="EMBL/GenBank/DDBJ databases">
        <authorList>
            <person name="Dougan E. K."/>
            <person name="Rhodes N."/>
            <person name="Thang M."/>
            <person name="Chan C."/>
        </authorList>
    </citation>
    <scope>NUCLEOTIDE SEQUENCE</scope>
</reference>
<sequence length="116" mass="13201">ALMCLAEDFQSLRSAVCQHFQVPDAAEVRLLPPDHPMCSVMQWGYLDQYLEAHGYTPNEVGTWCKRHPEYPLRLHKALLEYTLQSNPKAQKQFQSEVEACVAGYIDDEGAGFALRM</sequence>
<keyword evidence="2" id="KW-1185">Reference proteome</keyword>